<accession>A0ABS6E4T6</accession>
<dbReference type="Pfam" id="PF16316">
    <property type="entry name" value="DUF4956"/>
    <property type="match status" value="1"/>
</dbReference>
<proteinExistence type="predicted"/>
<evidence type="ECO:0000313" key="3">
    <source>
        <dbReference type="Proteomes" id="UP000749471"/>
    </source>
</evidence>
<name>A0ABS6E4T6_9FIRM</name>
<keyword evidence="1" id="KW-0472">Membrane</keyword>
<sequence length="231" mass="25228">MNTTTKTLHFSDIFKSSFIEKIGSISALDMVIALGLAFILGLFIMTVYKKTFKGVMYSSSFGVALMSLTLITTLIILAVTSNVVLSLGMVGALSIVRFRSAIKEPIEIAFLFWAISGGIVLGAGLIPLAIFGSIFIGIVMVLFVNKKSNETPYIMVINYEDDNSEKDVLAVVNKKVPKYLIKSKTASRHNGIELTVEIRLKEATTDFLNELSKIEGVSNVVMVSYNGDYMG</sequence>
<keyword evidence="3" id="KW-1185">Reference proteome</keyword>
<feature type="transmembrane region" description="Helical" evidence="1">
    <location>
        <begin position="110"/>
        <end position="143"/>
    </location>
</feature>
<organism evidence="2 3">
    <name type="scientific">Tissierella simiarum</name>
    <dbReference type="NCBI Taxonomy" id="2841534"/>
    <lineage>
        <taxon>Bacteria</taxon>
        <taxon>Bacillati</taxon>
        <taxon>Bacillota</taxon>
        <taxon>Tissierellia</taxon>
        <taxon>Tissierellales</taxon>
        <taxon>Tissierellaceae</taxon>
        <taxon>Tissierella</taxon>
    </lineage>
</organism>
<feature type="transmembrane region" description="Helical" evidence="1">
    <location>
        <begin position="25"/>
        <end position="48"/>
    </location>
</feature>
<feature type="transmembrane region" description="Helical" evidence="1">
    <location>
        <begin position="55"/>
        <end position="77"/>
    </location>
</feature>
<keyword evidence="1" id="KW-1133">Transmembrane helix</keyword>
<evidence type="ECO:0000313" key="2">
    <source>
        <dbReference type="EMBL" id="MBU5437924.1"/>
    </source>
</evidence>
<dbReference type="RefSeq" id="WP_216518544.1">
    <property type="nucleotide sequence ID" value="NZ_JAHLPM010000005.1"/>
</dbReference>
<dbReference type="Proteomes" id="UP000749471">
    <property type="component" value="Unassembled WGS sequence"/>
</dbReference>
<comment type="caution">
    <text evidence="2">The sequence shown here is derived from an EMBL/GenBank/DDBJ whole genome shotgun (WGS) entry which is preliminary data.</text>
</comment>
<gene>
    <name evidence="2" type="ORF">KQI42_07890</name>
</gene>
<keyword evidence="1" id="KW-0812">Transmembrane</keyword>
<dbReference type="InterPro" id="IPR032531">
    <property type="entry name" value="DUF4956"/>
</dbReference>
<reference evidence="2 3" key="1">
    <citation type="submission" date="2021-06" db="EMBL/GenBank/DDBJ databases">
        <authorList>
            <person name="Sun Q."/>
            <person name="Li D."/>
        </authorList>
    </citation>
    <scope>NUCLEOTIDE SEQUENCE [LARGE SCALE GENOMIC DNA]</scope>
    <source>
        <strain evidence="2 3">MSJ-40</strain>
    </source>
</reference>
<protein>
    <submittedName>
        <fullName evidence="2">DUF4956 domain-containing protein</fullName>
    </submittedName>
</protein>
<evidence type="ECO:0000256" key="1">
    <source>
        <dbReference type="SAM" id="Phobius"/>
    </source>
</evidence>
<dbReference type="EMBL" id="JAHLPM010000005">
    <property type="protein sequence ID" value="MBU5437924.1"/>
    <property type="molecule type" value="Genomic_DNA"/>
</dbReference>